<dbReference type="InterPro" id="IPR011701">
    <property type="entry name" value="MFS"/>
</dbReference>
<feature type="transmembrane region" description="Helical" evidence="6">
    <location>
        <begin position="319"/>
        <end position="337"/>
    </location>
</feature>
<comment type="caution">
    <text evidence="7">The sequence shown here is derived from an EMBL/GenBank/DDBJ whole genome shotgun (WGS) entry which is preliminary data.</text>
</comment>
<dbReference type="Proteomes" id="UP001595683">
    <property type="component" value="Unassembled WGS sequence"/>
</dbReference>
<evidence type="ECO:0000256" key="5">
    <source>
        <dbReference type="ARBA" id="ARBA00023136"/>
    </source>
</evidence>
<accession>A0ABV7V2H1</accession>
<keyword evidence="2" id="KW-1003">Cell membrane</keyword>
<feature type="transmembrane region" description="Helical" evidence="6">
    <location>
        <begin position="349"/>
        <end position="369"/>
    </location>
</feature>
<protein>
    <submittedName>
        <fullName evidence="7">MFS transporter</fullName>
    </submittedName>
</protein>
<gene>
    <name evidence="7" type="ORF">ACFOOT_07620</name>
</gene>
<evidence type="ECO:0000256" key="1">
    <source>
        <dbReference type="ARBA" id="ARBA00004429"/>
    </source>
</evidence>
<dbReference type="Gene3D" id="1.20.1250.20">
    <property type="entry name" value="MFS general substrate transporter like domains"/>
    <property type="match status" value="2"/>
</dbReference>
<keyword evidence="4 6" id="KW-1133">Transmembrane helix</keyword>
<dbReference type="EMBL" id="JBHRYE010000011">
    <property type="protein sequence ID" value="MFC3671288.1"/>
    <property type="molecule type" value="Genomic_DNA"/>
</dbReference>
<evidence type="ECO:0000256" key="6">
    <source>
        <dbReference type="SAM" id="Phobius"/>
    </source>
</evidence>
<dbReference type="InterPro" id="IPR050375">
    <property type="entry name" value="MFS_TsgA-like"/>
</dbReference>
<comment type="subcellular location">
    <subcellularLocation>
        <location evidence="1">Cell inner membrane</location>
        <topology evidence="1">Multi-pass membrane protein</topology>
    </subcellularLocation>
</comment>
<proteinExistence type="predicted"/>
<dbReference type="InterPro" id="IPR036259">
    <property type="entry name" value="MFS_trans_sf"/>
</dbReference>
<feature type="transmembrane region" description="Helical" evidence="6">
    <location>
        <begin position="72"/>
        <end position="91"/>
    </location>
</feature>
<dbReference type="PANTHER" id="PTHR43702:SF3">
    <property type="entry name" value="PROTEIN TSGA"/>
    <property type="match status" value="1"/>
</dbReference>
<evidence type="ECO:0000256" key="3">
    <source>
        <dbReference type="ARBA" id="ARBA00022692"/>
    </source>
</evidence>
<dbReference type="RefSeq" id="WP_191322549.1">
    <property type="nucleotide sequence ID" value="NZ_BMZP01000001.1"/>
</dbReference>
<organism evidence="7 8">
    <name type="scientific">Novosphingobium pokkalii</name>
    <dbReference type="NCBI Taxonomy" id="1770194"/>
    <lineage>
        <taxon>Bacteria</taxon>
        <taxon>Pseudomonadati</taxon>
        <taxon>Pseudomonadota</taxon>
        <taxon>Alphaproteobacteria</taxon>
        <taxon>Sphingomonadales</taxon>
        <taxon>Sphingomonadaceae</taxon>
        <taxon>Novosphingobium</taxon>
    </lineage>
</organism>
<dbReference type="PANTHER" id="PTHR43702">
    <property type="entry name" value="L-FUCOSE-PROTON SYMPORTER"/>
    <property type="match status" value="1"/>
</dbReference>
<feature type="transmembrane region" description="Helical" evidence="6">
    <location>
        <begin position="221"/>
        <end position="246"/>
    </location>
</feature>
<feature type="transmembrane region" description="Helical" evidence="6">
    <location>
        <begin position="34"/>
        <end position="60"/>
    </location>
</feature>
<feature type="transmembrane region" description="Helical" evidence="6">
    <location>
        <begin position="266"/>
        <end position="284"/>
    </location>
</feature>
<evidence type="ECO:0000313" key="7">
    <source>
        <dbReference type="EMBL" id="MFC3671288.1"/>
    </source>
</evidence>
<feature type="transmembrane region" description="Helical" evidence="6">
    <location>
        <begin position="375"/>
        <end position="398"/>
    </location>
</feature>
<keyword evidence="8" id="KW-1185">Reference proteome</keyword>
<keyword evidence="5 6" id="KW-0472">Membrane</keyword>
<evidence type="ECO:0000256" key="4">
    <source>
        <dbReference type="ARBA" id="ARBA00022989"/>
    </source>
</evidence>
<evidence type="ECO:0000313" key="8">
    <source>
        <dbReference type="Proteomes" id="UP001595683"/>
    </source>
</evidence>
<keyword evidence="3 6" id="KW-0812">Transmembrane</keyword>
<feature type="transmembrane region" description="Helical" evidence="6">
    <location>
        <begin position="140"/>
        <end position="164"/>
    </location>
</feature>
<sequence length="418" mass="41554">MTTSRSALVPFAAFAVMGVTGALGAALVPAARVIFALSLSEALTLQWGALVMCGVAALPLARLVHSVGAGQAVAGGLALSTLASLGAWLALRPGLLGKAWGFPAFLAALMLVAVANTALQVACNTVLAQQGDPARRTARMTLAQGFNALGVFGGVQLAALLVLGRDNPAGLTDGTRLAYLGCALLSAVILAVALRRAPRGAAPSENEPDVAPVRQALRSRWAWAGAAAIALYVGAEGAVGGMLVVFLHDRAVLGLPLGQAGQWVAIVYWGGALAGRFGGGWLLVGRSDARVLTGCAAAATLACVLAATAPGIIAGASALAIGLCNAVMFPVILALTLRRASARPAAVTGLASMATAGGALVSIAAGWVADHLGPAAAFGVPALAYLAVSVFALVAGAARPPQDSRTTSSVGRRTDSIA</sequence>
<dbReference type="SUPFAM" id="SSF103473">
    <property type="entry name" value="MFS general substrate transporter"/>
    <property type="match status" value="1"/>
</dbReference>
<feature type="transmembrane region" description="Helical" evidence="6">
    <location>
        <begin position="103"/>
        <end position="128"/>
    </location>
</feature>
<feature type="transmembrane region" description="Helical" evidence="6">
    <location>
        <begin position="291"/>
        <end position="313"/>
    </location>
</feature>
<name>A0ABV7V2H1_9SPHN</name>
<feature type="transmembrane region" description="Helical" evidence="6">
    <location>
        <begin position="176"/>
        <end position="194"/>
    </location>
</feature>
<dbReference type="Pfam" id="PF07690">
    <property type="entry name" value="MFS_1"/>
    <property type="match status" value="1"/>
</dbReference>
<evidence type="ECO:0000256" key="2">
    <source>
        <dbReference type="ARBA" id="ARBA00022475"/>
    </source>
</evidence>
<reference evidence="8" key="1">
    <citation type="journal article" date="2019" name="Int. J. Syst. Evol. Microbiol.">
        <title>The Global Catalogue of Microorganisms (GCM) 10K type strain sequencing project: providing services to taxonomists for standard genome sequencing and annotation.</title>
        <authorList>
            <consortium name="The Broad Institute Genomics Platform"/>
            <consortium name="The Broad Institute Genome Sequencing Center for Infectious Disease"/>
            <person name="Wu L."/>
            <person name="Ma J."/>
        </authorList>
    </citation>
    <scope>NUCLEOTIDE SEQUENCE [LARGE SCALE GENOMIC DNA]</scope>
    <source>
        <strain evidence="8">KCTC 42224</strain>
    </source>
</reference>